<sequence>MVTDKRFSDYGVCELAKIEPSLNQKRYYGISIQPGLFEIILHRQWGRLGCRPRSMDEYFNSIELAVAKANSLYGAKTRKGYREV</sequence>
<protein>
    <submittedName>
        <fullName evidence="2">WGR domain protein</fullName>
    </submittedName>
</protein>
<keyword evidence="3" id="KW-1185">Reference proteome</keyword>
<keyword evidence="2" id="KW-0614">Plasmid</keyword>
<dbReference type="HOGENOM" id="CLU_155888_0_1_7"/>
<accession>B3EBV8</accession>
<evidence type="ECO:0000259" key="1">
    <source>
        <dbReference type="PROSITE" id="PS51977"/>
    </source>
</evidence>
<feature type="domain" description="WGR" evidence="1">
    <location>
        <begin position="1"/>
        <end position="84"/>
    </location>
</feature>
<dbReference type="InterPro" id="IPR008893">
    <property type="entry name" value="WGR_domain"/>
</dbReference>
<dbReference type="eggNOG" id="COG3831">
    <property type="taxonomic scope" value="Bacteria"/>
</dbReference>
<evidence type="ECO:0000313" key="3">
    <source>
        <dbReference type="Proteomes" id="UP000002420"/>
    </source>
</evidence>
<dbReference type="CDD" id="cd07996">
    <property type="entry name" value="WGR_MMR_like"/>
    <property type="match status" value="1"/>
</dbReference>
<dbReference type="InterPro" id="IPR036930">
    <property type="entry name" value="WGR_dom_sf"/>
</dbReference>
<dbReference type="Gene3D" id="2.20.140.10">
    <property type="entry name" value="WGR domain"/>
    <property type="match status" value="1"/>
</dbReference>
<dbReference type="Pfam" id="PF05406">
    <property type="entry name" value="WGR"/>
    <property type="match status" value="1"/>
</dbReference>
<reference evidence="2 3" key="1">
    <citation type="submission" date="2008-05" db="EMBL/GenBank/DDBJ databases">
        <title>Complete sequence of plasmid of Geobacter lovleyi SZ.</title>
        <authorList>
            <consortium name="US DOE Joint Genome Institute"/>
            <person name="Lucas S."/>
            <person name="Copeland A."/>
            <person name="Lapidus A."/>
            <person name="Glavina del Rio T."/>
            <person name="Dalin E."/>
            <person name="Tice H."/>
            <person name="Bruce D."/>
            <person name="Goodwin L."/>
            <person name="Pitluck S."/>
            <person name="Chertkov O."/>
            <person name="Meincke L."/>
            <person name="Brettin T."/>
            <person name="Detter J.C."/>
            <person name="Han C."/>
            <person name="Tapia R."/>
            <person name="Kuske C.R."/>
            <person name="Schmutz J."/>
            <person name="Larimer F."/>
            <person name="Land M."/>
            <person name="Hauser L."/>
            <person name="Kyrpides N."/>
            <person name="Mikhailova N."/>
            <person name="Sung Y."/>
            <person name="Fletcher K.E."/>
            <person name="Ritalahti K.M."/>
            <person name="Loeffler F.E."/>
            <person name="Richardson P."/>
        </authorList>
    </citation>
    <scope>NUCLEOTIDE SEQUENCE [LARGE SCALE GENOMIC DNA]</scope>
    <source>
        <strain evidence="3">ATCC BAA-1151 / DSM 17278 / SZ</strain>
        <plasmid evidence="3">Plasmid pGLOV01</plasmid>
    </source>
</reference>
<geneLocation type="plasmid" evidence="2 3">
    <name>pGLOV01</name>
</geneLocation>
<dbReference type="Proteomes" id="UP000002420">
    <property type="component" value="Plasmid pGLOV01"/>
</dbReference>
<dbReference type="SUPFAM" id="SSF142921">
    <property type="entry name" value="WGR domain-like"/>
    <property type="match status" value="1"/>
</dbReference>
<dbReference type="AlphaFoldDB" id="B3EBV8"/>
<dbReference type="EMBL" id="CP001090">
    <property type="protein sequence ID" value="ACD97390.1"/>
    <property type="molecule type" value="Genomic_DNA"/>
</dbReference>
<proteinExistence type="predicted"/>
<name>B3EBV8_TRIL1</name>
<dbReference type="KEGG" id="glo:Glov_3691"/>
<dbReference type="InterPro" id="IPR049809">
    <property type="entry name" value="YehF/YfeS-like_WGR"/>
</dbReference>
<dbReference type="PROSITE" id="PS51977">
    <property type="entry name" value="WGR"/>
    <property type="match status" value="1"/>
</dbReference>
<organism evidence="2 3">
    <name type="scientific">Trichlorobacter lovleyi (strain ATCC BAA-1151 / DSM 17278 / SZ)</name>
    <name type="common">Geobacter lovleyi</name>
    <dbReference type="NCBI Taxonomy" id="398767"/>
    <lineage>
        <taxon>Bacteria</taxon>
        <taxon>Pseudomonadati</taxon>
        <taxon>Thermodesulfobacteriota</taxon>
        <taxon>Desulfuromonadia</taxon>
        <taxon>Geobacterales</taxon>
        <taxon>Geobacteraceae</taxon>
        <taxon>Trichlorobacter</taxon>
    </lineage>
</organism>
<dbReference type="OrthoDB" id="5405642at2"/>
<gene>
    <name evidence="2" type="ordered locus">Glov_3691</name>
</gene>
<dbReference type="RefSeq" id="WP_012471708.1">
    <property type="nucleotide sequence ID" value="NC_010815.1"/>
</dbReference>
<evidence type="ECO:0000313" key="2">
    <source>
        <dbReference type="EMBL" id="ACD97390.1"/>
    </source>
</evidence>